<proteinExistence type="predicted"/>
<accession>A0ABM8BSA7</accession>
<dbReference type="EMBL" id="AP026933">
    <property type="protein sequence ID" value="BDT02727.1"/>
    <property type="molecule type" value="Genomic_DNA"/>
</dbReference>
<evidence type="ECO:0000313" key="1">
    <source>
        <dbReference type="EMBL" id="BDT02727.1"/>
    </source>
</evidence>
<evidence type="ECO:0000313" key="2">
    <source>
        <dbReference type="Proteomes" id="UP001163387"/>
    </source>
</evidence>
<organism evidence="1 2">
    <name type="scientific">Spiroplasma ixodetis</name>
    <dbReference type="NCBI Taxonomy" id="2141"/>
    <lineage>
        <taxon>Bacteria</taxon>
        <taxon>Bacillati</taxon>
        <taxon>Mycoplasmatota</taxon>
        <taxon>Mollicutes</taxon>
        <taxon>Entomoplasmatales</taxon>
        <taxon>Spiroplasmataceae</taxon>
        <taxon>Spiroplasma</taxon>
    </lineage>
</organism>
<name>A0ABM8BSA7_9MOLU</name>
<dbReference type="PROSITE" id="PS51257">
    <property type="entry name" value="PROKAR_LIPOPROTEIN"/>
    <property type="match status" value="1"/>
</dbReference>
<dbReference type="RefSeq" id="WP_252320154.1">
    <property type="nucleotide sequence ID" value="NZ_AP026933.1"/>
</dbReference>
<sequence>MKKILKIISGLIIITSTSLSAIGCYKNNNIYDLKVLQSIIWQESAERKISLLNTFRAAIKQYDDVIEANKNIYH</sequence>
<protein>
    <recommendedName>
        <fullName evidence="3">Lipoprotein</fullName>
    </recommendedName>
</protein>
<dbReference type="Proteomes" id="UP001163387">
    <property type="component" value="Chromosome"/>
</dbReference>
<gene>
    <name evidence="1" type="ORF">SHM_03730</name>
</gene>
<keyword evidence="2" id="KW-1185">Reference proteome</keyword>
<evidence type="ECO:0008006" key="3">
    <source>
        <dbReference type="Google" id="ProtNLM"/>
    </source>
</evidence>
<reference evidence="1 2" key="1">
    <citation type="journal article" date="2022" name="Front. Microbiol.">
        <title>Male-killing mechanisms vary between Spiroplasma species.</title>
        <authorList>
            <person name="Arai H."/>
            <person name="Inoue M."/>
            <person name="Kageyama D."/>
        </authorList>
    </citation>
    <scope>NUCLEOTIDE SEQUENCE [LARGE SCALE GENOMIC DNA]</scope>
    <source>
        <strain evidence="2">sHm</strain>
    </source>
</reference>